<dbReference type="GO" id="GO:0045053">
    <property type="term" value="P:protein retention in Golgi apparatus"/>
    <property type="evidence" value="ECO:0007669"/>
    <property type="project" value="TreeGrafter"/>
</dbReference>
<feature type="compositionally biased region" description="Basic residues" evidence="2">
    <location>
        <begin position="44"/>
        <end position="54"/>
    </location>
</feature>
<name>A0A7E4VDC4_PANRE</name>
<dbReference type="InterPro" id="IPR056748">
    <property type="entry name" value="VPS13-like_C"/>
</dbReference>
<reference evidence="7" key="2">
    <citation type="submission" date="2020-10" db="UniProtKB">
        <authorList>
            <consortium name="WormBaseParasite"/>
        </authorList>
    </citation>
    <scope>IDENTIFICATION</scope>
</reference>
<reference evidence="6" key="1">
    <citation type="journal article" date="2013" name="Genetics">
        <title>The draft genome and transcriptome of Panagrellus redivivus are shaped by the harsh demands of a free-living lifestyle.</title>
        <authorList>
            <person name="Srinivasan J."/>
            <person name="Dillman A.R."/>
            <person name="Macchietto M.G."/>
            <person name="Heikkinen L."/>
            <person name="Lakso M."/>
            <person name="Fracchia K.M."/>
            <person name="Antoshechkin I."/>
            <person name="Mortazavi A."/>
            <person name="Wong G."/>
            <person name="Sternberg P.W."/>
        </authorList>
    </citation>
    <scope>NUCLEOTIDE SEQUENCE [LARGE SCALE GENOMIC DNA]</scope>
    <source>
        <strain evidence="6">MT8872</strain>
    </source>
</reference>
<evidence type="ECO:0000313" key="7">
    <source>
        <dbReference type="WBParaSite" id="Pan_g19104.t2"/>
    </source>
</evidence>
<feature type="compositionally biased region" description="Pro residues" evidence="2">
    <location>
        <begin position="363"/>
        <end position="374"/>
    </location>
</feature>
<feature type="region of interest" description="Disordered" evidence="2">
    <location>
        <begin position="32"/>
        <end position="56"/>
    </location>
</feature>
<feature type="domain" description="Vacuolar protein sorting-associated protein 13 VPS13 adaptor binding" evidence="4">
    <location>
        <begin position="1052"/>
        <end position="1463"/>
    </location>
</feature>
<feature type="domain" description="VPS13-like middle region" evidence="3">
    <location>
        <begin position="95"/>
        <end position="927"/>
    </location>
</feature>
<feature type="domain" description="Intermembrane lipid transfer protein VPS13-like C-terminal" evidence="5">
    <location>
        <begin position="2153"/>
        <end position="2271"/>
    </location>
</feature>
<dbReference type="Pfam" id="PF25036">
    <property type="entry name" value="VPS13_VAB"/>
    <property type="match status" value="1"/>
</dbReference>
<dbReference type="Pfam" id="PF25033">
    <property type="entry name" value="VPS13_M"/>
    <property type="match status" value="1"/>
</dbReference>
<sequence>MAAVQNKDPDRLNVVDGLEQVQRKLSRQISESIASIGSNGSRPGKPKVARKPRKGKDIPELDISRIIDMQLNARIHSLNLVLGTKNGADTSLAIKDVTSVVTMRPKLMEVTAALRAIEMLDQTPNALHRHLLAVSGDQKMFQMDFKQYNRTDEEKKAMTLSDVDMSVKIRFAQLRFVFLNLWVNRMLNWISPFQAEAAQAAAQAQALAAERAAETAANVKQIMVESPPRLQLDIELAAPAIVVPRISTSNDVLLVDLGRLQLKNGFNKAGAALIDELTIGLKDVHMGVGQLDPSQSDKVSTSCQLLKPMSFTLSVFRNLNFAQVKELPELTVKAYLPVIDVSMTQNDYTLIMHTLAGNLAEGTPPPAAAPLPPPKPKDRVADANDDPPLPKKSTVEKVKKGEAGDNADAASPAPPTSAKRIVFKFVMDNITAGLYSGSSGLVPGKGTVERQSANAFAAMKLKDLLVSGYMTEDGGMDVAIMLDSFAMSDEREGKTQIRQLMDKKPGKERDKFVQLKFAQNNRGDKDIVLNSSAFFLFLCPEFLGQLSSFFVVPQPPEEANVPPEVLAKRKQQAALTASNTAGGPAVAAAPVATPATSPKPAEPQAAGALAIRGAINDIEVILIENSLQPKTSQALILSLSMLLDGDTKDGKQIINGEVKDLQIVSTYFEPEMRKLAHYDVLKKLSIVLAVEIDQATQGQIVSVKMDDVHLKVSPAVIRLLSAVGQQFSEHRVENNQNDDEKPVLLKYPGYYNKTKIVQQQYWWFNNCAEEAVEGGFGEIPLTPTVPKVEEASFSIDSFVITLEAGSDEDTVPMILVEASLKAVAKDWSSKLSCDVANELQISYYNEAFSVWEPVIEPVLSETEDGGRYWNPWTVKMSVRTNNDDALRQAVYEGNEEGEPLTAAQLPPKMQINIDAVETLNITVTKSFLKLLTQLGIAFERAAKQASPPKSRTLPGSSPYLIFNDTGLTVKVANSDSMKVSESGEPIDATHGDFVELNVVGWEQKIGLSHADDNRKADLCIEMLETQREVSVLRADTHSVRLPRHAPSGRQWVMVVDTNIENSRRIVNLKSLVSFVNHTSTPLEIHSLRDTNLDLCGTVGEDDDALNVPIPLLYTATGEFFIRPANEQYDMSNEGITWHDFEHEKRATVRCDCTADTKEGVYFDLVALEEPVLGEIGTTAVDRQWTVHIYPPMVFRNCLPFTVNVSTSKDESLTALEGGEDVPVNLIAGQTLTVKLDYEEPYTAHFDIRGDRSDLEIITFVADNDLTKELYLGIHWSTQHRRQDCQLYAPYWLVNNTNKELRYLESLSTGIIPTSASSCACRRRRSSSKPEFCVNHAPGRNPVLLPFADKGIASKKKARVRVGNSAWSDEFPLDAAGSAARVTCKENGNEYELTVDTQVCQSGLTKVLSFSPFYLLYNDSKFDLEVKEPDEDEWVHAPAASCTALWPKQKSKRKLIQARYANTQEPSLPFPFTENFEAFCPIDSDLLGIYATCSVGESSSIVHIEPFEPGMCPAVLMNATDLPIEYGQKGQSERSVLQPNELVPFRWRDLNVKDRKLEWSCGEYAAEEELVRNAYGSFISSRQTGYWYWVSFLHGRQRYFVFTDDLAVMTTAQQTYEAERMDMATEMNIQGIGISIVNNLLSQEILYMGISCSGILWEKRVKTDRYKAFAVKDITAIEEAYQKWLAEGSPEGKSQITLSGNATGIDFSRKILYRKGKKSELALRRNYANGLWLLFRQSAHQKQVHLKLNHVQIDNQLPACVFPCVLAVVPPPKSVVADNAPKPFTELAMIMQQPEHSSIVQYKYLHVLIQEFAVRVDQGLINSLIEMFATEQGTAPYNKEMFQKDLDLTKPHLQEKAVTTAASQQKAFYDDLHISPLMIHLSFSQGGTPAGQTGPQPPKSPDDKKNGNGGGGGINIQSEFINVLLKSVGVTLTELQDVVFKLAFFERRAQFYSMPQLQAEIQSHYTMQFIKQLYVLVLGLDIIGNPFGLVRDLSSGVEDLFYQPFQGAIQGPEEFVDGLALGVTSLLGHAVGGAAGAVSRITGTLGKGVAALTLDEEYQRKRQEAINRRPQNFGEGISRGAKGLGQGFYDGVTGIVTKPVEGMRTGGFGGLVKGVGKGLVGAVTRPVSGVVDFASSSLDAVKTVAGTSHEAKALRPARVILQDQIVRPYNFPEAIGYKFFRDTEHGKFADTDHYVAHALISDKIVFVVTDKRVLLARRQDILGTWVADWDLEYEDINSIKTTDKGGIAFELKQKKKGFLGFGGSRGKLVELRNAKTAEHIAERALAAHNQTL</sequence>
<feature type="region of interest" description="Disordered" evidence="2">
    <location>
        <begin position="361"/>
        <end position="415"/>
    </location>
</feature>
<evidence type="ECO:0000259" key="4">
    <source>
        <dbReference type="Pfam" id="PF25036"/>
    </source>
</evidence>
<dbReference type="WBParaSite" id="Pan_g19104.t2">
    <property type="protein sequence ID" value="Pan_g19104.t2"/>
    <property type="gene ID" value="Pan_g19104"/>
</dbReference>
<dbReference type="Proteomes" id="UP000492821">
    <property type="component" value="Unassembled WGS sequence"/>
</dbReference>
<feature type="region of interest" description="Disordered" evidence="2">
    <location>
        <begin position="1885"/>
        <end position="1910"/>
    </location>
</feature>
<dbReference type="Pfam" id="PF25037">
    <property type="entry name" value="VPS13_C"/>
    <property type="match status" value="1"/>
</dbReference>
<dbReference type="InterPro" id="IPR056747">
    <property type="entry name" value="VPS13-like_M"/>
</dbReference>
<evidence type="ECO:0000256" key="1">
    <source>
        <dbReference type="ARBA" id="ARBA00006545"/>
    </source>
</evidence>
<comment type="similarity">
    <text evidence="1">Belongs to the VPS13 family.</text>
</comment>
<dbReference type="GO" id="GO:0006623">
    <property type="term" value="P:protein targeting to vacuole"/>
    <property type="evidence" value="ECO:0007669"/>
    <property type="project" value="TreeGrafter"/>
</dbReference>
<evidence type="ECO:0000259" key="3">
    <source>
        <dbReference type="Pfam" id="PF25033"/>
    </source>
</evidence>
<evidence type="ECO:0000256" key="2">
    <source>
        <dbReference type="SAM" id="MobiDB-lite"/>
    </source>
</evidence>
<dbReference type="PANTHER" id="PTHR16166:SF93">
    <property type="entry name" value="INTERMEMBRANE LIPID TRANSFER PROTEIN VPS13"/>
    <property type="match status" value="1"/>
</dbReference>
<dbReference type="PANTHER" id="PTHR16166">
    <property type="entry name" value="VACUOLAR PROTEIN SORTING-ASSOCIATED PROTEIN VPS13"/>
    <property type="match status" value="1"/>
</dbReference>
<accession>A0A7E4VDC4</accession>
<dbReference type="InterPro" id="IPR009543">
    <property type="entry name" value="VPS13_VAB"/>
</dbReference>
<organism evidence="6 7">
    <name type="scientific">Panagrellus redivivus</name>
    <name type="common">Microworm</name>
    <dbReference type="NCBI Taxonomy" id="6233"/>
    <lineage>
        <taxon>Eukaryota</taxon>
        <taxon>Metazoa</taxon>
        <taxon>Ecdysozoa</taxon>
        <taxon>Nematoda</taxon>
        <taxon>Chromadorea</taxon>
        <taxon>Rhabditida</taxon>
        <taxon>Tylenchina</taxon>
        <taxon>Panagrolaimomorpha</taxon>
        <taxon>Panagrolaimoidea</taxon>
        <taxon>Panagrolaimidae</taxon>
        <taxon>Panagrellus</taxon>
    </lineage>
</organism>
<feature type="compositionally biased region" description="Basic and acidic residues" evidence="2">
    <location>
        <begin position="393"/>
        <end position="403"/>
    </location>
</feature>
<proteinExistence type="inferred from homology"/>
<evidence type="ECO:0000259" key="5">
    <source>
        <dbReference type="Pfam" id="PF25037"/>
    </source>
</evidence>
<protein>
    <submittedName>
        <fullName evidence="7">VPS13_mid_rpt domain-containing protein</fullName>
    </submittedName>
</protein>
<keyword evidence="6" id="KW-1185">Reference proteome</keyword>
<feature type="compositionally biased region" description="Polar residues" evidence="2">
    <location>
        <begin position="32"/>
        <end position="41"/>
    </location>
</feature>
<dbReference type="InterPro" id="IPR026847">
    <property type="entry name" value="VPS13"/>
</dbReference>
<evidence type="ECO:0000313" key="6">
    <source>
        <dbReference type="Proteomes" id="UP000492821"/>
    </source>
</evidence>